<organism evidence="2 3">
    <name type="scientific">Scytonema hofmannii FACHB-248</name>
    <dbReference type="NCBI Taxonomy" id="1842502"/>
    <lineage>
        <taxon>Bacteria</taxon>
        <taxon>Bacillati</taxon>
        <taxon>Cyanobacteriota</taxon>
        <taxon>Cyanophyceae</taxon>
        <taxon>Nostocales</taxon>
        <taxon>Scytonemataceae</taxon>
        <taxon>Scytonema</taxon>
    </lineage>
</organism>
<feature type="domain" description="bAvd-like" evidence="1">
    <location>
        <begin position="6"/>
        <end position="107"/>
    </location>
</feature>
<name>A0ABR8GU91_9CYAN</name>
<dbReference type="InterPro" id="IPR036583">
    <property type="entry name" value="23S_rRNA_IVS_sf"/>
</dbReference>
<dbReference type="CDD" id="cd16376">
    <property type="entry name" value="Avd_like"/>
    <property type="match status" value="1"/>
</dbReference>
<keyword evidence="3" id="KW-1185">Reference proteome</keyword>
<evidence type="ECO:0000313" key="2">
    <source>
        <dbReference type="EMBL" id="MBD2607067.1"/>
    </source>
</evidence>
<dbReference type="EMBL" id="JACJTA010000054">
    <property type="protein sequence ID" value="MBD2607067.1"/>
    <property type="molecule type" value="Genomic_DNA"/>
</dbReference>
<dbReference type="Pfam" id="PF22296">
    <property type="entry name" value="bAvd"/>
    <property type="match status" value="1"/>
</dbReference>
<protein>
    <submittedName>
        <fullName evidence="2">Diversity-generating retroelement protein Avd</fullName>
    </submittedName>
</protein>
<accession>A0ABR8GU91</accession>
<dbReference type="InterPro" id="IPR055360">
    <property type="entry name" value="bAvd"/>
</dbReference>
<dbReference type="Gene3D" id="1.20.1440.60">
    <property type="entry name" value="23S rRNA-intervening sequence"/>
    <property type="match status" value="1"/>
</dbReference>
<evidence type="ECO:0000313" key="3">
    <source>
        <dbReference type="Proteomes" id="UP000660380"/>
    </source>
</evidence>
<proteinExistence type="predicted"/>
<dbReference type="Proteomes" id="UP000660380">
    <property type="component" value="Unassembled WGS sequence"/>
</dbReference>
<sequence>MQDLPIIQKTYDLIKWYVPILNRLPRKHKFALGDRTIAGLYDLLEGLILARYAQEKLAQLELLNAKLNILRHQTRLLFDFQQTAAQFYKQIASNLALHRDISKCVGAARRRHRLYVDLTAIFKRGKSGLGVRSPLCLSQAIASAPN</sequence>
<reference evidence="2 3" key="1">
    <citation type="journal article" date="2020" name="ISME J.">
        <title>Comparative genomics reveals insights into cyanobacterial evolution and habitat adaptation.</title>
        <authorList>
            <person name="Chen M.Y."/>
            <person name="Teng W.K."/>
            <person name="Zhao L."/>
            <person name="Hu C.X."/>
            <person name="Zhou Y.K."/>
            <person name="Han B.P."/>
            <person name="Song L.R."/>
            <person name="Shu W.S."/>
        </authorList>
    </citation>
    <scope>NUCLEOTIDE SEQUENCE [LARGE SCALE GENOMIC DNA]</scope>
    <source>
        <strain evidence="2 3">FACHB-248</strain>
    </source>
</reference>
<gene>
    <name evidence="2" type="primary">avd</name>
    <name evidence="2" type="ORF">H6G81_21680</name>
</gene>
<evidence type="ECO:0000259" key="1">
    <source>
        <dbReference type="Pfam" id="PF22296"/>
    </source>
</evidence>
<comment type="caution">
    <text evidence="2">The sequence shown here is derived from an EMBL/GenBank/DDBJ whole genome shotgun (WGS) entry which is preliminary data.</text>
</comment>
<dbReference type="NCBIfam" id="NF033474">
    <property type="entry name" value="DivGenRetAVD"/>
    <property type="match status" value="1"/>
</dbReference>